<dbReference type="Proteomes" id="UP000593568">
    <property type="component" value="Unassembled WGS sequence"/>
</dbReference>
<comment type="caution">
    <text evidence="2">The sequence shown here is derived from an EMBL/GenBank/DDBJ whole genome shotgun (WGS) entry which is preliminary data.</text>
</comment>
<gene>
    <name evidence="2" type="ORF">Gotri_021187</name>
</gene>
<name>A0A7J9DBN5_9ROSI</name>
<keyword evidence="3" id="KW-1185">Reference proteome</keyword>
<comment type="subcellular location">
    <subcellularLocation>
        <location evidence="1">Membrane</location>
        <topology evidence="1">Multi-pass membrane protein</topology>
    </subcellularLocation>
</comment>
<reference evidence="2 3" key="1">
    <citation type="journal article" date="2019" name="Genome Biol. Evol.">
        <title>Insights into the evolution of the New World diploid cottons (Gossypium, subgenus Houzingenia) based on genome sequencing.</title>
        <authorList>
            <person name="Grover C.E."/>
            <person name="Arick M.A. 2nd"/>
            <person name="Thrash A."/>
            <person name="Conover J.L."/>
            <person name="Sanders W.S."/>
            <person name="Peterson D.G."/>
            <person name="Frelichowski J.E."/>
            <person name="Scheffler J.A."/>
            <person name="Scheffler B.E."/>
            <person name="Wendel J.F."/>
        </authorList>
    </citation>
    <scope>NUCLEOTIDE SEQUENCE [LARGE SCALE GENOMIC DNA]</scope>
    <source>
        <strain evidence="2">8</strain>
        <tissue evidence="2">Leaf</tissue>
    </source>
</reference>
<sequence length="35" mass="4236">GENKENVTAEHEIRSRKSQRVVIFTNNQAKRRYLY</sequence>
<proteinExistence type="predicted"/>
<evidence type="ECO:0000256" key="1">
    <source>
        <dbReference type="ARBA" id="ARBA00004141"/>
    </source>
</evidence>
<dbReference type="Pfam" id="PF05758">
    <property type="entry name" value="Ycf1"/>
    <property type="match status" value="1"/>
</dbReference>
<dbReference type="AlphaFoldDB" id="A0A7J9DBN5"/>
<evidence type="ECO:0000313" key="3">
    <source>
        <dbReference type="Proteomes" id="UP000593568"/>
    </source>
</evidence>
<feature type="non-terminal residue" evidence="2">
    <location>
        <position position="1"/>
    </location>
</feature>
<dbReference type="GO" id="GO:0016020">
    <property type="term" value="C:membrane"/>
    <property type="evidence" value="ECO:0007669"/>
    <property type="project" value="UniProtKB-SubCell"/>
</dbReference>
<protein>
    <submittedName>
        <fullName evidence="2">Uncharacterized protein</fullName>
    </submittedName>
</protein>
<organism evidence="2 3">
    <name type="scientific">Gossypium trilobum</name>
    <dbReference type="NCBI Taxonomy" id="34281"/>
    <lineage>
        <taxon>Eukaryota</taxon>
        <taxon>Viridiplantae</taxon>
        <taxon>Streptophyta</taxon>
        <taxon>Embryophyta</taxon>
        <taxon>Tracheophyta</taxon>
        <taxon>Spermatophyta</taxon>
        <taxon>Magnoliopsida</taxon>
        <taxon>eudicotyledons</taxon>
        <taxon>Gunneridae</taxon>
        <taxon>Pentapetalae</taxon>
        <taxon>rosids</taxon>
        <taxon>malvids</taxon>
        <taxon>Malvales</taxon>
        <taxon>Malvaceae</taxon>
        <taxon>Malvoideae</taxon>
        <taxon>Gossypium</taxon>
    </lineage>
</organism>
<accession>A0A7J9DBN5</accession>
<dbReference type="InterPro" id="IPR008896">
    <property type="entry name" value="TIC214"/>
</dbReference>
<dbReference type="EMBL" id="JABEZW010000001">
    <property type="protein sequence ID" value="MBA0758166.1"/>
    <property type="molecule type" value="Genomic_DNA"/>
</dbReference>
<evidence type="ECO:0000313" key="2">
    <source>
        <dbReference type="EMBL" id="MBA0758166.1"/>
    </source>
</evidence>